<sequence>MSASVSNNRPANPSQVPNPPPTTGTIAGRDVSVVQPQEPYAGNRAASISQTHEFTQPGEPHDYSPYEPQARRNRSLSDGYYERKHEGHLDGNADEAPLNGSLSRFNLEVDPYTDEPQPLPLQAAKAPITCLQAQEQVSKQAELLVQALVKVELDDAGFDSAMYLLMREAGKKFKALLAHDVPFGNALDVFTASAGETLLQMNSEDLAKVLDSLDRLAQFASDSNRRLLQRTFAKAIIEMEPMKLRRAALDAERAQQPPADTTAGKAKQAWLKTWRKTKRTGEKFDRKIGGAHRLERQAAEARARRRAGLEATLQKTMEVARLGGPARDATIAINIKLLTMALDGADTEQQRLTPDEFLAFAEDFLIKRSTDELVSIAQALLETAPGRTAINEHLNKLGKSLHDVLEMRPGTKATTLQLRNTQLSGWSASRHGFLTGRIEDAVQSLARPDVRTRPNGSKFVTAIFVGLHTVIPPSEEDHAFNKNLQLELERCTDEQLRQIKLNLDFVYPKKLQHRVITVDRLVQRDLRNRAMRLQDADVEPAPAIGDAAAAQNNSSAHVQLQAIAKMLALTLGEAPLAGRDEDALFISDFFMQAVEQVQRLMSEGATLKHAVHLFRDALHATFDDMDARTLKVLTKALARLDRLPAPEGSAIVHRRLVEVLQQLDAQSMYEQRIEEEGINPAAPEGIAAKVKGAGLRRVRAMTQTIRGAEKAIAQSRVEREAAQREDYRDAIFDAMEDAVASALPTTRASDTGLDVALVKLMREANFEGSQIDSDEGRRFLAHAEDLLLTLNTDALVSFAQALLRTAPSRLKPDVRLDRLSMSLAEVLEMRAGAEPIAQSLRQAGRVSGPVEPGVLDQWRADRFDALLHDMRGDPSDATERGVARGAIEDLAFLISAIDAQTSPGRPTTQGFLDASMGRLTYIQRGHIQGMLESANLDSRQESVVNQLLNAIKPRQPAVASAG</sequence>
<evidence type="ECO:0000256" key="1">
    <source>
        <dbReference type="SAM" id="MobiDB-lite"/>
    </source>
</evidence>
<gene>
    <name evidence="2" type="ORF">GHT07_11460</name>
</gene>
<name>A0A844AZP4_9BURK</name>
<evidence type="ECO:0000313" key="3">
    <source>
        <dbReference type="Proteomes" id="UP000487350"/>
    </source>
</evidence>
<keyword evidence="3" id="KW-1185">Reference proteome</keyword>
<dbReference type="Proteomes" id="UP000487350">
    <property type="component" value="Unassembled WGS sequence"/>
</dbReference>
<feature type="region of interest" description="Disordered" evidence="1">
    <location>
        <begin position="1"/>
        <end position="72"/>
    </location>
</feature>
<dbReference type="AlphaFoldDB" id="A0A844AZP4"/>
<organism evidence="2 3">
    <name type="scientific">Caenimonas koreensis DSM 17982</name>
    <dbReference type="NCBI Taxonomy" id="1121255"/>
    <lineage>
        <taxon>Bacteria</taxon>
        <taxon>Pseudomonadati</taxon>
        <taxon>Pseudomonadota</taxon>
        <taxon>Betaproteobacteria</taxon>
        <taxon>Burkholderiales</taxon>
        <taxon>Comamonadaceae</taxon>
        <taxon>Caenimonas</taxon>
    </lineage>
</organism>
<evidence type="ECO:0000313" key="2">
    <source>
        <dbReference type="EMBL" id="MRD47898.1"/>
    </source>
</evidence>
<protein>
    <submittedName>
        <fullName evidence="2">Uncharacterized protein</fullName>
    </submittedName>
</protein>
<comment type="caution">
    <text evidence="2">The sequence shown here is derived from an EMBL/GenBank/DDBJ whole genome shotgun (WGS) entry which is preliminary data.</text>
</comment>
<reference evidence="2 3" key="1">
    <citation type="submission" date="2019-11" db="EMBL/GenBank/DDBJ databases">
        <title>Caenimonas koreensis gen. nov., sp. nov., isolated from activated sludge.</title>
        <authorList>
            <person name="Seung H.R."/>
        </authorList>
    </citation>
    <scope>NUCLEOTIDE SEQUENCE [LARGE SCALE GENOMIC DNA]</scope>
    <source>
        <strain evidence="2 3">EMB320</strain>
    </source>
</reference>
<proteinExistence type="predicted"/>
<dbReference type="EMBL" id="WJBU01000010">
    <property type="protein sequence ID" value="MRD47898.1"/>
    <property type="molecule type" value="Genomic_DNA"/>
</dbReference>
<accession>A0A844AZP4</accession>